<comment type="caution">
    <text evidence="3">The sequence shown here is derived from an EMBL/GenBank/DDBJ whole genome shotgun (WGS) entry which is preliminary data.</text>
</comment>
<feature type="compositionally biased region" description="Polar residues" evidence="1">
    <location>
        <begin position="27"/>
        <end position="47"/>
    </location>
</feature>
<evidence type="ECO:0000256" key="2">
    <source>
        <dbReference type="SAM" id="Phobius"/>
    </source>
</evidence>
<feature type="transmembrane region" description="Helical" evidence="2">
    <location>
        <begin position="53"/>
        <end position="73"/>
    </location>
</feature>
<name>A0A510XQY3_9GAMM</name>
<protein>
    <submittedName>
        <fullName evidence="3">Uncharacterized protein</fullName>
    </submittedName>
</protein>
<feature type="compositionally biased region" description="Basic residues" evidence="1">
    <location>
        <begin position="15"/>
        <end position="26"/>
    </location>
</feature>
<keyword evidence="4" id="KW-1185">Reference proteome</keyword>
<keyword evidence="2" id="KW-1133">Transmembrane helix</keyword>
<reference evidence="3 4" key="1">
    <citation type="submission" date="2019-07" db="EMBL/GenBank/DDBJ databases">
        <title>Whole genome shotgun sequence of Pseudoalteromonas espejiana NBRC 102222.</title>
        <authorList>
            <person name="Hosoyama A."/>
            <person name="Uohara A."/>
            <person name="Ohji S."/>
            <person name="Ichikawa N."/>
        </authorList>
    </citation>
    <scope>NUCLEOTIDE SEQUENCE [LARGE SCALE GENOMIC DNA]</scope>
    <source>
        <strain evidence="3 4">NBRC 102222</strain>
    </source>
</reference>
<feature type="region of interest" description="Disordered" evidence="1">
    <location>
        <begin position="1"/>
        <end position="49"/>
    </location>
</feature>
<keyword evidence="2" id="KW-0812">Transmembrane</keyword>
<dbReference type="OrthoDB" id="6289717at2"/>
<evidence type="ECO:0000313" key="3">
    <source>
        <dbReference type="EMBL" id="GEK53413.1"/>
    </source>
</evidence>
<dbReference type="EMBL" id="BJUM01000002">
    <property type="protein sequence ID" value="GEK53413.1"/>
    <property type="molecule type" value="Genomic_DNA"/>
</dbReference>
<accession>A0A510XQY3</accession>
<gene>
    <name evidence="3" type="ORF">PES01_02580</name>
</gene>
<dbReference type="Proteomes" id="UP000321419">
    <property type="component" value="Unassembled WGS sequence"/>
</dbReference>
<dbReference type="AlphaFoldDB" id="A0A510XQY3"/>
<proteinExistence type="predicted"/>
<keyword evidence="2" id="KW-0472">Membrane</keyword>
<sequence length="145" mass="16052">MSNNTKKQSLLGKTPQKRKAPSKKPQTRVNTAQPATAKTASTKNEVSTKSKKGLFLTLGIIFIVALAFPKPTLLTYKKLGMVSESVYWSGIFGYGTTLFDSHLHPQLDEKRNALYLCADLANPQSCQKYQLMKNNGFISAIASYF</sequence>
<dbReference type="RefSeq" id="WP_089348236.1">
    <property type="nucleotide sequence ID" value="NZ_BJUM01000002.1"/>
</dbReference>
<organism evidence="3 4">
    <name type="scientific">Pseudoalteromonas espejiana</name>
    <dbReference type="NCBI Taxonomy" id="28107"/>
    <lineage>
        <taxon>Bacteria</taxon>
        <taxon>Pseudomonadati</taxon>
        <taxon>Pseudomonadota</taxon>
        <taxon>Gammaproteobacteria</taxon>
        <taxon>Alteromonadales</taxon>
        <taxon>Pseudoalteromonadaceae</taxon>
        <taxon>Pseudoalteromonas</taxon>
    </lineage>
</organism>
<evidence type="ECO:0000313" key="4">
    <source>
        <dbReference type="Proteomes" id="UP000321419"/>
    </source>
</evidence>
<evidence type="ECO:0000256" key="1">
    <source>
        <dbReference type="SAM" id="MobiDB-lite"/>
    </source>
</evidence>